<dbReference type="AlphaFoldDB" id="C1FJN5"/>
<name>C1FJN5_MICCC</name>
<protein>
    <submittedName>
        <fullName evidence="2">Uncharacterized protein</fullName>
    </submittedName>
</protein>
<dbReference type="Gene3D" id="3.10.450.50">
    <property type="match status" value="2"/>
</dbReference>
<dbReference type="InParanoid" id="C1FJN5"/>
<keyword evidence="3" id="KW-1185">Reference proteome</keyword>
<dbReference type="RefSeq" id="XP_002509119.1">
    <property type="nucleotide sequence ID" value="XM_002509073.1"/>
</dbReference>
<evidence type="ECO:0000313" key="3">
    <source>
        <dbReference type="Proteomes" id="UP000002009"/>
    </source>
</evidence>
<accession>C1FJN5</accession>
<dbReference type="GeneID" id="8248005"/>
<dbReference type="EMBL" id="CP001577">
    <property type="protein sequence ID" value="ACO70377.1"/>
    <property type="molecule type" value="Genomic_DNA"/>
</dbReference>
<proteinExistence type="predicted"/>
<evidence type="ECO:0000313" key="2">
    <source>
        <dbReference type="EMBL" id="ACO70377.1"/>
    </source>
</evidence>
<dbReference type="SUPFAM" id="SSF54427">
    <property type="entry name" value="NTF2-like"/>
    <property type="match status" value="1"/>
</dbReference>
<feature type="region of interest" description="Disordered" evidence="1">
    <location>
        <begin position="42"/>
        <end position="115"/>
    </location>
</feature>
<feature type="compositionally biased region" description="Low complexity" evidence="1">
    <location>
        <begin position="73"/>
        <end position="93"/>
    </location>
</feature>
<gene>
    <name evidence="2" type="ORF">MICPUN_106321</name>
</gene>
<dbReference type="InterPro" id="IPR032710">
    <property type="entry name" value="NTF2-like_dom_sf"/>
</dbReference>
<dbReference type="OrthoDB" id="10262747at2759"/>
<dbReference type="eggNOG" id="ENOG502QS2G">
    <property type="taxonomic scope" value="Eukaryota"/>
</dbReference>
<dbReference type="KEGG" id="mis:MICPUN_106321"/>
<sequence>MQTIASRSAIIGQRVTARPSGKTSKSAVRQPIKVNAVQTLQSGQGMMVDPDQYDDDANRGRGSGFVARPAGQRVSSSSASYSAAARPSRVVRAPDGVTYDPDQYDPDANVRSSGAIYSPPAAQLVNDLQAPAGAGQVTRAEVQACQDFWAKSIVDISASFLQGGDYVGLAGARAGELYGYGNCNVLFKPTKAAQHPFRPTANDAMSYFVGHDAVAGGYNEDHGFAINAKKGFSKVVFKNHQIDCHSQVALAMGTYEFTCATTGAVSEVEYTFGYKRCPDGKVRICLHHSSIPYGGGAAAPATGAVTKEDVMKAQDFWAQSICDISRTYLQGGDYVGLAGQRAGELYGYGHSNVLFKPTKAAEYQFRPTANEAMSYFVGGNAVPGGYSEDHGFAINSGKGFSRVVFKNHQIDCHGDVALAMGTYDFTCATTGAVSTVEYTFGYKRNSDGKCRICLHHSSIPYGAH</sequence>
<evidence type="ECO:0000256" key="1">
    <source>
        <dbReference type="SAM" id="MobiDB-lite"/>
    </source>
</evidence>
<reference evidence="2 3" key="1">
    <citation type="journal article" date="2009" name="Science">
        <title>Green evolution and dynamic adaptations revealed by genomes of the marine picoeukaryotes Micromonas.</title>
        <authorList>
            <person name="Worden A.Z."/>
            <person name="Lee J.H."/>
            <person name="Mock T."/>
            <person name="Rouze P."/>
            <person name="Simmons M.P."/>
            <person name="Aerts A.L."/>
            <person name="Allen A.E."/>
            <person name="Cuvelier M.L."/>
            <person name="Derelle E."/>
            <person name="Everett M.V."/>
            <person name="Foulon E."/>
            <person name="Grimwood J."/>
            <person name="Gundlach H."/>
            <person name="Henrissat B."/>
            <person name="Napoli C."/>
            <person name="McDonald S.M."/>
            <person name="Parker M.S."/>
            <person name="Rombauts S."/>
            <person name="Salamov A."/>
            <person name="Von Dassow P."/>
            <person name="Badger J.H."/>
            <person name="Coutinho P.M."/>
            <person name="Demir E."/>
            <person name="Dubchak I."/>
            <person name="Gentemann C."/>
            <person name="Eikrem W."/>
            <person name="Gready J.E."/>
            <person name="John U."/>
            <person name="Lanier W."/>
            <person name="Lindquist E.A."/>
            <person name="Lucas S."/>
            <person name="Mayer K.F."/>
            <person name="Moreau H."/>
            <person name="Not F."/>
            <person name="Otillar R."/>
            <person name="Panaud O."/>
            <person name="Pangilinan J."/>
            <person name="Paulsen I."/>
            <person name="Piegu B."/>
            <person name="Poliakov A."/>
            <person name="Robbens S."/>
            <person name="Schmutz J."/>
            <person name="Toulza E."/>
            <person name="Wyss T."/>
            <person name="Zelensky A."/>
            <person name="Zhou K."/>
            <person name="Armbrust E.V."/>
            <person name="Bhattacharya D."/>
            <person name="Goodenough U.W."/>
            <person name="Van de Peer Y."/>
            <person name="Grigoriev I.V."/>
        </authorList>
    </citation>
    <scope>NUCLEOTIDE SEQUENCE [LARGE SCALE GENOMIC DNA]</scope>
    <source>
        <strain evidence="3">RCC299 / NOUM17</strain>
    </source>
</reference>
<organism evidence="2 3">
    <name type="scientific">Micromonas commoda (strain RCC299 / NOUM17 / CCMP2709)</name>
    <name type="common">Picoplanktonic green alga</name>
    <dbReference type="NCBI Taxonomy" id="296587"/>
    <lineage>
        <taxon>Eukaryota</taxon>
        <taxon>Viridiplantae</taxon>
        <taxon>Chlorophyta</taxon>
        <taxon>Mamiellophyceae</taxon>
        <taxon>Mamiellales</taxon>
        <taxon>Mamiellaceae</taxon>
        <taxon>Micromonas</taxon>
    </lineage>
</organism>
<dbReference type="Proteomes" id="UP000002009">
    <property type="component" value="Chromosome 12"/>
</dbReference>